<dbReference type="GO" id="GO:0016491">
    <property type="term" value="F:oxidoreductase activity"/>
    <property type="evidence" value="ECO:0007669"/>
    <property type="project" value="UniProtKB-KW"/>
</dbReference>
<gene>
    <name evidence="4" type="ORF">HH304_18520</name>
</gene>
<sequence>METTELINVSQHTDKLAETDQPVHDLIKSRWSTRSFREEKISDEKLRLLFEAASWAASSMNEQPWRYIYAHKGSSSFDKMAECLMEGNYKWAKDSAILILSLAKKTFTRNGNINTHSFHDVGAANTTLLLQAVNEGILGHMMGGYDKDKTIQTFNIEDDLEPVCYIALGYPDEPHKLDQPFRDREIGKRSRKKIDEIVTKL</sequence>
<dbReference type="Proteomes" id="UP000559010">
    <property type="component" value="Unassembled WGS sequence"/>
</dbReference>
<dbReference type="Pfam" id="PF00881">
    <property type="entry name" value="Nitroreductase"/>
    <property type="match status" value="2"/>
</dbReference>
<evidence type="ECO:0000313" key="5">
    <source>
        <dbReference type="Proteomes" id="UP000559010"/>
    </source>
</evidence>
<organism evidence="4 5">
    <name type="scientific">Marinigracilibium pacificum</name>
    <dbReference type="NCBI Taxonomy" id="2729599"/>
    <lineage>
        <taxon>Bacteria</taxon>
        <taxon>Pseudomonadati</taxon>
        <taxon>Bacteroidota</taxon>
        <taxon>Cytophagia</taxon>
        <taxon>Cytophagales</taxon>
        <taxon>Flammeovirgaceae</taxon>
        <taxon>Marinigracilibium</taxon>
    </lineage>
</organism>
<reference evidence="4 5" key="1">
    <citation type="submission" date="2020-04" db="EMBL/GenBank/DDBJ databases">
        <title>Flammeovirgaceae bacterium KN852 isolated from deep sea.</title>
        <authorList>
            <person name="Zhang D.-C."/>
        </authorList>
    </citation>
    <scope>NUCLEOTIDE SEQUENCE [LARGE SCALE GENOMIC DNA]</scope>
    <source>
        <strain evidence="4 5">KN852</strain>
    </source>
</reference>
<protein>
    <submittedName>
        <fullName evidence="4">Nitroreductase family protein</fullName>
    </submittedName>
</protein>
<comment type="caution">
    <text evidence="4">The sequence shown here is derived from an EMBL/GenBank/DDBJ whole genome shotgun (WGS) entry which is preliminary data.</text>
</comment>
<accession>A0A848J3W7</accession>
<evidence type="ECO:0000259" key="3">
    <source>
        <dbReference type="Pfam" id="PF00881"/>
    </source>
</evidence>
<evidence type="ECO:0000313" key="4">
    <source>
        <dbReference type="EMBL" id="NMM50411.1"/>
    </source>
</evidence>
<proteinExistence type="inferred from homology"/>
<dbReference type="PANTHER" id="PTHR43673:SF10">
    <property type="entry name" value="NADH DEHYDROGENASE_NAD(P)H NITROREDUCTASE XCC3605-RELATED"/>
    <property type="match status" value="1"/>
</dbReference>
<feature type="domain" description="Nitroreductase" evidence="3">
    <location>
        <begin position="27"/>
        <end position="84"/>
    </location>
</feature>
<dbReference type="Gene3D" id="3.40.109.10">
    <property type="entry name" value="NADH Oxidase"/>
    <property type="match status" value="1"/>
</dbReference>
<dbReference type="CDD" id="cd02138">
    <property type="entry name" value="TdsD-like"/>
    <property type="match status" value="1"/>
</dbReference>
<dbReference type="AlphaFoldDB" id="A0A848J3W7"/>
<feature type="domain" description="Nitroreductase" evidence="3">
    <location>
        <begin position="87"/>
        <end position="170"/>
    </location>
</feature>
<keyword evidence="5" id="KW-1185">Reference proteome</keyword>
<name>A0A848J3W7_9BACT</name>
<evidence type="ECO:0000256" key="1">
    <source>
        <dbReference type="ARBA" id="ARBA00007118"/>
    </source>
</evidence>
<evidence type="ECO:0000256" key="2">
    <source>
        <dbReference type="ARBA" id="ARBA00023002"/>
    </source>
</evidence>
<dbReference type="EMBL" id="JABBNU010000012">
    <property type="protein sequence ID" value="NMM50411.1"/>
    <property type="molecule type" value="Genomic_DNA"/>
</dbReference>
<keyword evidence="2" id="KW-0560">Oxidoreductase</keyword>
<dbReference type="InterPro" id="IPR000415">
    <property type="entry name" value="Nitroreductase-like"/>
</dbReference>
<dbReference type="RefSeq" id="WP_169684775.1">
    <property type="nucleotide sequence ID" value="NZ_JABBNU010000012.1"/>
</dbReference>
<dbReference type="PANTHER" id="PTHR43673">
    <property type="entry name" value="NAD(P)H NITROREDUCTASE YDGI-RELATED"/>
    <property type="match status" value="1"/>
</dbReference>
<dbReference type="InterPro" id="IPR029479">
    <property type="entry name" value="Nitroreductase"/>
</dbReference>
<comment type="similarity">
    <text evidence="1">Belongs to the nitroreductase family.</text>
</comment>
<dbReference type="SUPFAM" id="SSF55469">
    <property type="entry name" value="FMN-dependent nitroreductase-like"/>
    <property type="match status" value="1"/>
</dbReference>